<dbReference type="KEGG" id="vg:26796535"/>
<keyword evidence="2" id="KW-1185">Reference proteome</keyword>
<evidence type="ECO:0000313" key="2">
    <source>
        <dbReference type="Proteomes" id="UP000202763"/>
    </source>
</evidence>
<proteinExistence type="predicted"/>
<dbReference type="RefSeq" id="YP_009225474.1">
    <property type="nucleotide sequence ID" value="NC_029094.1"/>
</dbReference>
<reference evidence="1 2" key="1">
    <citation type="submission" date="2015-05" db="EMBL/GenBank/DDBJ databases">
        <authorList>
            <person name="Wang D.B."/>
            <person name="Wang M."/>
        </authorList>
    </citation>
    <scope>NUCLEOTIDE SEQUENCE [LARGE SCALE GENOMIC DNA]</scope>
</reference>
<dbReference type="Proteomes" id="UP000202763">
    <property type="component" value="Segment"/>
</dbReference>
<dbReference type="GeneID" id="26796535"/>
<sequence length="99" mass="11455">MNKLKLCLLKIFKQDGQSKREKHIADFMHKYGATHACPDCEVWGHDGNLITTELYCQATDKRTCGECGFVWRSIFTPAGHIWLEEWSCRGEEFVEVSDE</sequence>
<dbReference type="EMBL" id="KR534323">
    <property type="protein sequence ID" value="AKO60941.1"/>
    <property type="molecule type" value="Genomic_DNA"/>
</dbReference>
<protein>
    <submittedName>
        <fullName evidence="1">Uncharacterized protein</fullName>
    </submittedName>
</protein>
<evidence type="ECO:0000313" key="1">
    <source>
        <dbReference type="EMBL" id="AKO60941.1"/>
    </source>
</evidence>
<organism evidence="1 2">
    <name type="scientific">Pseudoalteromonas phage H101</name>
    <dbReference type="NCBI Taxonomy" id="1654919"/>
    <lineage>
        <taxon>Viruses</taxon>
        <taxon>Duplodnaviria</taxon>
        <taxon>Heunggongvirae</taxon>
        <taxon>Uroviricota</taxon>
        <taxon>Caudoviricetes</taxon>
        <taxon>Shandongvirus</taxon>
        <taxon>Shandongvirus H101</taxon>
    </lineage>
</organism>
<name>A0A0H4ISV6_9CAUD</name>
<accession>A0A0H4ISV6</accession>